<accession>A0A376AL13</accession>
<keyword evidence="3" id="KW-1185">Reference proteome</keyword>
<sequence>MSRFDIGHKSWVIVCDGAKALFLRNDGDAGLVNLTVVDHQSQPDEATRDLGSDRPGRVHQSQGAGRSAMEDTDWHEQAEADFLKDVAGKIEKLVQSHEIKAMILVAPPKALGILRPELASLPEGVLRAEVDKDLVKMTVPEIEKHLAALR</sequence>
<proteinExistence type="predicted"/>
<dbReference type="Proteomes" id="UP000254764">
    <property type="component" value="Unassembled WGS sequence"/>
</dbReference>
<feature type="region of interest" description="Disordered" evidence="1">
    <location>
        <begin position="40"/>
        <end position="72"/>
    </location>
</feature>
<dbReference type="RefSeq" id="WP_115670624.1">
    <property type="nucleotide sequence ID" value="NZ_UEYP01000006.1"/>
</dbReference>
<protein>
    <recommendedName>
        <fullName evidence="4">Host attachment protein</fullName>
    </recommendedName>
</protein>
<evidence type="ECO:0000256" key="1">
    <source>
        <dbReference type="SAM" id="MobiDB-lite"/>
    </source>
</evidence>
<dbReference type="Pfam" id="PF10116">
    <property type="entry name" value="Host_attach"/>
    <property type="match status" value="1"/>
</dbReference>
<reference evidence="3" key="1">
    <citation type="submission" date="2018-07" db="EMBL/GenBank/DDBJ databases">
        <authorList>
            <person name="Peiro R."/>
            <person name="Begona"/>
            <person name="Cbmso G."/>
            <person name="Lopez M."/>
            <person name="Gonzalez S."/>
        </authorList>
    </citation>
    <scope>NUCLEOTIDE SEQUENCE [LARGE SCALE GENOMIC DNA]</scope>
</reference>
<dbReference type="STRING" id="1336235.GCA_000518785_01372"/>
<evidence type="ECO:0000313" key="2">
    <source>
        <dbReference type="EMBL" id="SSC68083.1"/>
    </source>
</evidence>
<dbReference type="EMBL" id="UEYP01000006">
    <property type="protein sequence ID" value="SSC68083.1"/>
    <property type="molecule type" value="Genomic_DNA"/>
</dbReference>
<evidence type="ECO:0000313" key="3">
    <source>
        <dbReference type="Proteomes" id="UP000254764"/>
    </source>
</evidence>
<gene>
    <name evidence="2" type="ORF">RHIZ70_3791</name>
</gene>
<feature type="compositionally biased region" description="Basic and acidic residues" evidence="1">
    <location>
        <begin position="41"/>
        <end position="56"/>
    </location>
</feature>
<dbReference type="AlphaFoldDB" id="A0A376AL13"/>
<organism evidence="2 3">
    <name type="scientific">Ciceribacter selenitireducens ATCC BAA-1503</name>
    <dbReference type="NCBI Taxonomy" id="1336235"/>
    <lineage>
        <taxon>Bacteria</taxon>
        <taxon>Pseudomonadati</taxon>
        <taxon>Pseudomonadota</taxon>
        <taxon>Alphaproteobacteria</taxon>
        <taxon>Hyphomicrobiales</taxon>
        <taxon>Rhizobiaceae</taxon>
        <taxon>Ciceribacter</taxon>
    </lineage>
</organism>
<dbReference type="OrthoDB" id="9812459at2"/>
<name>A0A376AL13_9HYPH</name>
<evidence type="ECO:0008006" key="4">
    <source>
        <dbReference type="Google" id="ProtNLM"/>
    </source>
</evidence>
<dbReference type="InterPro" id="IPR019291">
    <property type="entry name" value="Host_attachment_protein"/>
</dbReference>